<feature type="chain" id="PRO_5045587461" description="Extracellular solute-binding protein" evidence="3">
    <location>
        <begin position="24"/>
        <end position="335"/>
    </location>
</feature>
<dbReference type="PANTHER" id="PTHR43649:SF33">
    <property type="entry name" value="POLYGALACTURONAN_RHAMNOGALACTURONAN-BINDING PROTEIN YTCQ"/>
    <property type="match status" value="1"/>
</dbReference>
<feature type="region of interest" description="Disordered" evidence="2">
    <location>
        <begin position="286"/>
        <end position="335"/>
    </location>
</feature>
<sequence>MSPLTRRTLLASGAGLSAAALLAACATPGTTSVNTQSPIPAAKSGGTVRLTYWAWLKGLDKVCAIYNKSHSDVQVDAIFIPGGNAGGYQKMYSALAAGAGPDIAQIEMRSVPEFMLVNGLVDLRRYGADDVAHLYDKTLWSQVSYTGGVYGIPQDSGPMATFYRPDLFQGIGATPPATWDDWATTAAEFRKKKVYLDCFALADSSGFAAFATQAGAQWLTPEKNGWVINMTDDATMQVARFFDKAIDDDLVTTAYGAYQPAWFAAAANGSLASVTTASWGDALIEGSPTPRASGRPHRCPSGARRASARATRAVRPRQCWPTARTRRRRSTSASG</sequence>
<evidence type="ECO:0000313" key="5">
    <source>
        <dbReference type="Proteomes" id="UP001321486"/>
    </source>
</evidence>
<name>A0ABN6Y6X3_9MICO</name>
<dbReference type="PROSITE" id="PS51257">
    <property type="entry name" value="PROKAR_LIPOPROTEIN"/>
    <property type="match status" value="1"/>
</dbReference>
<dbReference type="PANTHER" id="PTHR43649">
    <property type="entry name" value="ARABINOSE-BINDING PROTEIN-RELATED"/>
    <property type="match status" value="1"/>
</dbReference>
<evidence type="ECO:0000256" key="1">
    <source>
        <dbReference type="ARBA" id="ARBA00022729"/>
    </source>
</evidence>
<organism evidence="4 5">
    <name type="scientific">Frondihabitans sucicola</name>
    <dbReference type="NCBI Taxonomy" id="1268041"/>
    <lineage>
        <taxon>Bacteria</taxon>
        <taxon>Bacillati</taxon>
        <taxon>Actinomycetota</taxon>
        <taxon>Actinomycetes</taxon>
        <taxon>Micrococcales</taxon>
        <taxon>Microbacteriaceae</taxon>
        <taxon>Frondihabitans</taxon>
    </lineage>
</organism>
<protein>
    <recommendedName>
        <fullName evidence="6">Extracellular solute-binding protein</fullName>
    </recommendedName>
</protein>
<evidence type="ECO:0000256" key="3">
    <source>
        <dbReference type="SAM" id="SignalP"/>
    </source>
</evidence>
<reference evidence="5" key="1">
    <citation type="journal article" date="2019" name="Int. J. Syst. Evol. Microbiol.">
        <title>The Global Catalogue of Microorganisms (GCM) 10K type strain sequencing project: providing services to taxonomists for standard genome sequencing and annotation.</title>
        <authorList>
            <consortium name="The Broad Institute Genomics Platform"/>
            <consortium name="The Broad Institute Genome Sequencing Center for Infectious Disease"/>
            <person name="Wu L."/>
            <person name="Ma J."/>
        </authorList>
    </citation>
    <scope>NUCLEOTIDE SEQUENCE [LARGE SCALE GENOMIC DNA]</scope>
    <source>
        <strain evidence="5">NBRC 108728</strain>
    </source>
</reference>
<dbReference type="Proteomes" id="UP001321486">
    <property type="component" value="Chromosome"/>
</dbReference>
<dbReference type="InterPro" id="IPR006311">
    <property type="entry name" value="TAT_signal"/>
</dbReference>
<feature type="compositionally biased region" description="Basic residues" evidence="2">
    <location>
        <begin position="324"/>
        <end position="335"/>
    </location>
</feature>
<dbReference type="Gene3D" id="3.40.190.10">
    <property type="entry name" value="Periplasmic binding protein-like II"/>
    <property type="match status" value="2"/>
</dbReference>
<dbReference type="InterPro" id="IPR050490">
    <property type="entry name" value="Bact_solute-bd_prot1"/>
</dbReference>
<accession>A0ABN6Y6X3</accession>
<evidence type="ECO:0000256" key="2">
    <source>
        <dbReference type="SAM" id="MobiDB-lite"/>
    </source>
</evidence>
<keyword evidence="5" id="KW-1185">Reference proteome</keyword>
<feature type="compositionally biased region" description="Low complexity" evidence="2">
    <location>
        <begin position="303"/>
        <end position="317"/>
    </location>
</feature>
<dbReference type="EMBL" id="AP027732">
    <property type="protein sequence ID" value="BDZ51293.1"/>
    <property type="molecule type" value="Genomic_DNA"/>
</dbReference>
<dbReference type="SUPFAM" id="SSF53850">
    <property type="entry name" value="Periplasmic binding protein-like II"/>
    <property type="match status" value="1"/>
</dbReference>
<gene>
    <name evidence="4" type="ORF">GCM10025867_35340</name>
</gene>
<evidence type="ECO:0008006" key="6">
    <source>
        <dbReference type="Google" id="ProtNLM"/>
    </source>
</evidence>
<proteinExistence type="predicted"/>
<evidence type="ECO:0000313" key="4">
    <source>
        <dbReference type="EMBL" id="BDZ51293.1"/>
    </source>
</evidence>
<keyword evidence="1 3" id="KW-0732">Signal</keyword>
<feature type="signal peptide" evidence="3">
    <location>
        <begin position="1"/>
        <end position="23"/>
    </location>
</feature>
<dbReference type="PROSITE" id="PS51318">
    <property type="entry name" value="TAT"/>
    <property type="match status" value="1"/>
</dbReference>